<comment type="caution">
    <text evidence="2">The sequence shown here is derived from an EMBL/GenBank/DDBJ whole genome shotgun (WGS) entry which is preliminary data.</text>
</comment>
<dbReference type="PANTHER" id="PTHR11054">
    <property type="entry name" value="6-PHOSPHOGLUCONOLACTONASE"/>
    <property type="match status" value="1"/>
</dbReference>
<evidence type="ECO:0000259" key="1">
    <source>
        <dbReference type="Pfam" id="PF01182"/>
    </source>
</evidence>
<accession>A0A177EBG8</accession>
<dbReference type="InterPro" id="IPR037171">
    <property type="entry name" value="NagB/RpiA_transferase-like"/>
</dbReference>
<sequence length="204" mass="22529">MKTKISAKNIEDIAFDMLQPFSGKTLTLMVSGGSILKILESPSISELDKREWSVYFADERIVPPTDKDSNFKDAQTFLAGVGKSFPVDTSLDHQAMLDDYREKLQNAKFDLAFLGIGEDGHIASIFPESSVIGSSDIVAIISDSPKPPLERLTITPLMLTMVKRLVFFVPRLPNGMIKSVDEPHFSILSQLNTDILIVTVDPLS</sequence>
<gene>
    <name evidence="2" type="ORF">NEDG_01367</name>
</gene>
<dbReference type="InterPro" id="IPR006148">
    <property type="entry name" value="Glc/Gal-6P_isomerase"/>
</dbReference>
<evidence type="ECO:0000313" key="2">
    <source>
        <dbReference type="EMBL" id="OAG29294.1"/>
    </source>
</evidence>
<protein>
    <submittedName>
        <fullName evidence="2">6-phosphogluconolactonase</fullName>
    </submittedName>
</protein>
<dbReference type="OrthoDB" id="432544at2759"/>
<feature type="domain" description="Glucosamine/galactosamine-6-phosphate isomerase" evidence="1">
    <location>
        <begin position="23"/>
        <end position="169"/>
    </location>
</feature>
<keyword evidence="3" id="KW-1185">Reference proteome</keyword>
<dbReference type="InterPro" id="IPR039104">
    <property type="entry name" value="6PGL"/>
</dbReference>
<dbReference type="EMBL" id="LTDL01000041">
    <property type="protein sequence ID" value="OAG29294.1"/>
    <property type="molecule type" value="Genomic_DNA"/>
</dbReference>
<dbReference type="GeneID" id="93647717"/>
<dbReference type="VEuPathDB" id="MicrosporidiaDB:NEDG_01367"/>
<dbReference type="Pfam" id="PF01182">
    <property type="entry name" value="Glucosamine_iso"/>
    <property type="match status" value="1"/>
</dbReference>
<dbReference type="Proteomes" id="UP000185944">
    <property type="component" value="Unassembled WGS sequence"/>
</dbReference>
<proteinExistence type="predicted"/>
<reference evidence="2 3" key="1">
    <citation type="submission" date="2016-02" db="EMBL/GenBank/DDBJ databases">
        <title>Discovery of a natural microsporidian pathogen with a broad tissue tropism in Caenorhabditis elegans.</title>
        <authorList>
            <person name="Luallen R.J."/>
            <person name="Reinke A.W."/>
            <person name="Tong L."/>
            <person name="Botts M.R."/>
            <person name="Felix M.-A."/>
            <person name="Troemel E.R."/>
        </authorList>
    </citation>
    <scope>NUCLEOTIDE SEQUENCE [LARGE SCALE GENOMIC DNA]</scope>
    <source>
        <strain evidence="2 3">JUm2807</strain>
    </source>
</reference>
<dbReference type="AlphaFoldDB" id="A0A177EBG8"/>
<name>A0A177EBG8_9MICR</name>
<dbReference type="SUPFAM" id="SSF100950">
    <property type="entry name" value="NagB/RpiA/CoA transferase-like"/>
    <property type="match status" value="1"/>
</dbReference>
<dbReference type="STRING" id="1805483.A0A177EBG8"/>
<dbReference type="RefSeq" id="XP_067543973.1">
    <property type="nucleotide sequence ID" value="XM_067688785.1"/>
</dbReference>
<dbReference type="PANTHER" id="PTHR11054:SF0">
    <property type="entry name" value="6-PHOSPHOGLUCONOLACTONASE"/>
    <property type="match status" value="1"/>
</dbReference>
<dbReference type="GO" id="GO:0005975">
    <property type="term" value="P:carbohydrate metabolic process"/>
    <property type="evidence" value="ECO:0007669"/>
    <property type="project" value="InterPro"/>
</dbReference>
<organism evidence="2 3">
    <name type="scientific">Nematocida displodere</name>
    <dbReference type="NCBI Taxonomy" id="1805483"/>
    <lineage>
        <taxon>Eukaryota</taxon>
        <taxon>Fungi</taxon>
        <taxon>Fungi incertae sedis</taxon>
        <taxon>Microsporidia</taxon>
        <taxon>Nematocida</taxon>
    </lineage>
</organism>
<evidence type="ECO:0000313" key="3">
    <source>
        <dbReference type="Proteomes" id="UP000185944"/>
    </source>
</evidence>
<dbReference type="Gene3D" id="3.40.50.1360">
    <property type="match status" value="1"/>
</dbReference>